<dbReference type="InterPro" id="IPR004241">
    <property type="entry name" value="Atg8-like"/>
</dbReference>
<comment type="caution">
    <text evidence="6">The sequence shown here is derived from an EMBL/GenBank/DDBJ whole genome shotgun (WGS) entry which is preliminary data.</text>
</comment>
<dbReference type="AlphaFoldDB" id="A0A811ZPD8"/>
<dbReference type="GO" id="GO:0016020">
    <property type="term" value="C:membrane"/>
    <property type="evidence" value="ECO:0007669"/>
    <property type="project" value="UniProtKB-SubCell"/>
</dbReference>
<dbReference type="InterPro" id="IPR029071">
    <property type="entry name" value="Ubiquitin-like_domsf"/>
</dbReference>
<keyword evidence="7" id="KW-1185">Reference proteome</keyword>
<evidence type="ECO:0000256" key="3">
    <source>
        <dbReference type="ARBA" id="ARBA00023136"/>
    </source>
</evidence>
<evidence type="ECO:0000256" key="2">
    <source>
        <dbReference type="ARBA" id="ARBA00007293"/>
    </source>
</evidence>
<evidence type="ECO:0000256" key="4">
    <source>
        <dbReference type="ARBA" id="ARBA00023288"/>
    </source>
</evidence>
<reference evidence="6" key="1">
    <citation type="submission" date="2020-12" db="EMBL/GenBank/DDBJ databases">
        <authorList>
            <consortium name="Molecular Ecology Group"/>
        </authorList>
    </citation>
    <scope>NUCLEOTIDE SEQUENCE</scope>
    <source>
        <strain evidence="6">TBG_1078</strain>
    </source>
</reference>
<dbReference type="Proteomes" id="UP000645828">
    <property type="component" value="Unassembled WGS sequence"/>
</dbReference>
<comment type="similarity">
    <text evidence="2">Belongs to the ATG8 family.</text>
</comment>
<dbReference type="SUPFAM" id="SSF54236">
    <property type="entry name" value="Ubiquitin-like"/>
    <property type="match status" value="1"/>
</dbReference>
<evidence type="ECO:0000313" key="7">
    <source>
        <dbReference type="Proteomes" id="UP000645828"/>
    </source>
</evidence>
<evidence type="ECO:0000313" key="6">
    <source>
        <dbReference type="EMBL" id="CAD7690581.1"/>
    </source>
</evidence>
<keyword evidence="3" id="KW-0472">Membrane</keyword>
<dbReference type="EMBL" id="CAJHUB010000771">
    <property type="protein sequence ID" value="CAD7690581.1"/>
    <property type="molecule type" value="Genomic_DNA"/>
</dbReference>
<dbReference type="Pfam" id="PF02991">
    <property type="entry name" value="ATG8"/>
    <property type="match status" value="1"/>
</dbReference>
<evidence type="ECO:0000256" key="5">
    <source>
        <dbReference type="PIRSR" id="PIRSR604241-50"/>
    </source>
</evidence>
<organism evidence="6 7">
    <name type="scientific">Nyctereutes procyonoides</name>
    <name type="common">Raccoon dog</name>
    <name type="synonym">Canis procyonoides</name>
    <dbReference type="NCBI Taxonomy" id="34880"/>
    <lineage>
        <taxon>Eukaryota</taxon>
        <taxon>Metazoa</taxon>
        <taxon>Chordata</taxon>
        <taxon>Craniata</taxon>
        <taxon>Vertebrata</taxon>
        <taxon>Euteleostomi</taxon>
        <taxon>Mammalia</taxon>
        <taxon>Eutheria</taxon>
        <taxon>Laurasiatheria</taxon>
        <taxon>Carnivora</taxon>
        <taxon>Caniformia</taxon>
        <taxon>Canidae</taxon>
        <taxon>Nyctereutes</taxon>
    </lineage>
</organism>
<gene>
    <name evidence="6" type="ORF">NYPRO_LOCUS23375</name>
</gene>
<accession>A0A811ZPD8</accession>
<dbReference type="Gene3D" id="3.10.20.90">
    <property type="entry name" value="Phosphatidylinositol 3-kinase Catalytic Subunit, Chain A, domain 1"/>
    <property type="match status" value="1"/>
</dbReference>
<name>A0A811ZPD8_NYCPR</name>
<evidence type="ECO:0000256" key="1">
    <source>
        <dbReference type="ARBA" id="ARBA00004370"/>
    </source>
</evidence>
<keyword evidence="4 5" id="KW-0449">Lipoprotein</keyword>
<feature type="lipid moiety-binding region" description="Phosphatidylserine amidated glycine; alternate" evidence="5">
    <location>
        <position position="59"/>
    </location>
</feature>
<proteinExistence type="inferred from homology"/>
<comment type="subcellular location">
    <subcellularLocation>
        <location evidence="1">Membrane</location>
    </subcellularLocation>
</comment>
<sequence>MLQVRFMFQENDRCVEPAKIPAKYPDQVLSSLTVGQLREKEKDEDGFWYVSYSGDNTFGF</sequence>
<protein>
    <submittedName>
        <fullName evidence="6">(raccoon dog) hypothetical protein</fullName>
    </submittedName>
</protein>